<dbReference type="EMBL" id="MAYH01000001">
    <property type="protein sequence ID" value="OCA77269.1"/>
    <property type="molecule type" value="Genomic_DNA"/>
</dbReference>
<proteinExistence type="predicted"/>
<protein>
    <submittedName>
        <fullName evidence="3">Uncharacterized protein</fullName>
    </submittedName>
</protein>
<feature type="transmembrane region" description="Helical" evidence="2">
    <location>
        <begin position="150"/>
        <end position="170"/>
    </location>
</feature>
<evidence type="ECO:0000313" key="3">
    <source>
        <dbReference type="EMBL" id="OCA77269.1"/>
    </source>
</evidence>
<gene>
    <name evidence="3" type="ORF">BBI01_02055</name>
</gene>
<keyword evidence="2" id="KW-1133">Transmembrane helix</keyword>
<keyword evidence="2" id="KW-0472">Membrane</keyword>
<keyword evidence="2" id="KW-0812">Transmembrane</keyword>
<feature type="region of interest" description="Disordered" evidence="1">
    <location>
        <begin position="16"/>
        <end position="50"/>
    </location>
</feature>
<organism evidence="3 4">
    <name type="scientific">Chryseobacterium artocarpi</name>
    <dbReference type="NCBI Taxonomy" id="1414727"/>
    <lineage>
        <taxon>Bacteria</taxon>
        <taxon>Pseudomonadati</taxon>
        <taxon>Bacteroidota</taxon>
        <taxon>Flavobacteriia</taxon>
        <taxon>Flavobacteriales</taxon>
        <taxon>Weeksellaceae</taxon>
        <taxon>Chryseobacterium group</taxon>
        <taxon>Chryseobacterium</taxon>
    </lineage>
</organism>
<keyword evidence="4" id="KW-1185">Reference proteome</keyword>
<feature type="compositionally biased region" description="Low complexity" evidence="1">
    <location>
        <begin position="28"/>
        <end position="41"/>
    </location>
</feature>
<dbReference type="AlphaFoldDB" id="A0A1B9A0A8"/>
<sequence length="175" mass="19736">MLGCRSKHKITTTYKENRTETENVKTDSSSLQNLQSVQSTSEDVSLKESKNEMSGDMVIKGKSDLSNPFVFHNVLGKDTVQSISIMGNAEYTISNHYTKADHKKSEVKKEESVYIVQDVAQKAVSKETIKEVKAKVSEETRKIKSTGFEVAAWIFITLIGIALIIVFFIYKYLKK</sequence>
<evidence type="ECO:0000256" key="2">
    <source>
        <dbReference type="SAM" id="Phobius"/>
    </source>
</evidence>
<evidence type="ECO:0000256" key="1">
    <source>
        <dbReference type="SAM" id="MobiDB-lite"/>
    </source>
</evidence>
<dbReference type="Proteomes" id="UP000092651">
    <property type="component" value="Unassembled WGS sequence"/>
</dbReference>
<feature type="compositionally biased region" description="Basic and acidic residues" evidence="1">
    <location>
        <begin position="16"/>
        <end position="25"/>
    </location>
</feature>
<comment type="caution">
    <text evidence="3">The sequence shown here is derived from an EMBL/GenBank/DDBJ whole genome shotgun (WGS) entry which is preliminary data.</text>
</comment>
<name>A0A1B9A0A8_9FLAO</name>
<evidence type="ECO:0000313" key="4">
    <source>
        <dbReference type="Proteomes" id="UP000092651"/>
    </source>
</evidence>
<reference evidence="3 4" key="1">
    <citation type="submission" date="2016-07" db="EMBL/GenBank/DDBJ databases">
        <authorList>
            <person name="Jeong J.-J."/>
            <person name="Kim D.W."/>
            <person name="Sang M.K."/>
            <person name="Choi I.-G."/>
            <person name="Kim K.D."/>
        </authorList>
    </citation>
    <scope>NUCLEOTIDE SEQUENCE [LARGE SCALE GENOMIC DNA]</scope>
    <source>
        <strain evidence="3 4">UTM-3</strain>
    </source>
</reference>
<accession>A0A1B9A0A8</accession>